<dbReference type="FunFam" id="1.10.150.900:FF:000003">
    <property type="entry name" value="N-fatty-acyl-amino acid synthase/hydrolase PM20D1"/>
    <property type="match status" value="1"/>
</dbReference>
<dbReference type="InterPro" id="IPR001902">
    <property type="entry name" value="SLC26A/SulP_fam"/>
</dbReference>
<comment type="catalytic activity">
    <reaction evidence="24">
        <text>N-(5Z,8Z,11Z,14Z)-eicosatetraenoyl-glycine + H2O = (5Z,8Z,11Z,14Z)-eicosatetraenoate + glycine</text>
        <dbReference type="Rhea" id="RHEA:64108"/>
        <dbReference type="ChEBI" id="CHEBI:15377"/>
        <dbReference type="ChEBI" id="CHEBI:32395"/>
        <dbReference type="ChEBI" id="CHEBI:57305"/>
        <dbReference type="ChEBI" id="CHEBI:59002"/>
    </reaction>
    <physiologicalReaction direction="left-to-right" evidence="24">
        <dbReference type="Rhea" id="RHEA:64109"/>
    </physiologicalReaction>
    <physiologicalReaction direction="right-to-left" evidence="24">
        <dbReference type="Rhea" id="RHEA:64110"/>
    </physiologicalReaction>
</comment>
<organism evidence="39 40">
    <name type="scientific">Ovis aries</name>
    <name type="common">Sheep</name>
    <dbReference type="NCBI Taxonomy" id="9940"/>
    <lineage>
        <taxon>Eukaryota</taxon>
        <taxon>Metazoa</taxon>
        <taxon>Chordata</taxon>
        <taxon>Craniata</taxon>
        <taxon>Vertebrata</taxon>
        <taxon>Euteleostomi</taxon>
        <taxon>Mammalia</taxon>
        <taxon>Eutheria</taxon>
        <taxon>Laurasiatheria</taxon>
        <taxon>Artiodactyla</taxon>
        <taxon>Ruminantia</taxon>
        <taxon>Pecora</taxon>
        <taxon>Bovidae</taxon>
        <taxon>Caprinae</taxon>
        <taxon>Ovis</taxon>
    </lineage>
</organism>
<evidence type="ECO:0000256" key="12">
    <source>
        <dbReference type="ARBA" id="ARBA00023136"/>
    </source>
</evidence>
<comment type="catalytic activity">
    <reaction evidence="17">
        <text>N-(4Z,7Z,10Z,13Z,16Z,19Z-docosahexaenoyl)-L-phenylalanine + H2O = (4Z,7Z,10Z,13Z,16Z,19Z)-docosahexaenoate + L-phenylalanine</text>
        <dbReference type="Rhea" id="RHEA:64132"/>
        <dbReference type="ChEBI" id="CHEBI:15377"/>
        <dbReference type="ChEBI" id="CHEBI:58095"/>
        <dbReference type="ChEBI" id="CHEBI:77016"/>
        <dbReference type="ChEBI" id="CHEBI:149701"/>
    </reaction>
    <physiologicalReaction direction="left-to-right" evidence="17">
        <dbReference type="Rhea" id="RHEA:64133"/>
    </physiologicalReaction>
</comment>
<reference evidence="39 40" key="1">
    <citation type="submission" date="2020-12" db="EMBL/GenBank/DDBJ databases">
        <title>De novo assembly of Tibetan sheep genome.</title>
        <authorList>
            <person name="Li X."/>
        </authorList>
    </citation>
    <scope>NUCLEOTIDE SEQUENCE [LARGE SCALE GENOMIC DNA]</scope>
    <source>
        <tissue evidence="39">Heart</tissue>
    </source>
</reference>
<dbReference type="NCBIfam" id="TIGR00815">
    <property type="entry name" value="sulP"/>
    <property type="match status" value="1"/>
</dbReference>
<comment type="catalytic activity">
    <reaction evidence="30">
        <text>an N-acyl-aromatic L-alpha-amino acid + H2O = an aromatic L-alpha-amino acid + a carboxylate</text>
        <dbReference type="Rhea" id="RHEA:54184"/>
        <dbReference type="ChEBI" id="CHEBI:15377"/>
        <dbReference type="ChEBI" id="CHEBI:29067"/>
        <dbReference type="ChEBI" id="CHEBI:84824"/>
        <dbReference type="ChEBI" id="CHEBI:138093"/>
        <dbReference type="EC" id="3.5.1.114"/>
    </reaction>
    <physiologicalReaction direction="left-to-right" evidence="30">
        <dbReference type="Rhea" id="RHEA:54185"/>
    </physiologicalReaction>
    <physiologicalReaction direction="right-to-left" evidence="30">
        <dbReference type="Rhea" id="RHEA:54186"/>
    </physiologicalReaction>
</comment>
<comment type="catalytic activity">
    <reaction evidence="28">
        <text>N-(9Z-octadecenoyl)-L-tryptophan + H2O = L-tryptophan + (9Z)-octadecenoate</text>
        <dbReference type="Rhea" id="RHEA:64176"/>
        <dbReference type="ChEBI" id="CHEBI:15377"/>
        <dbReference type="ChEBI" id="CHEBI:30823"/>
        <dbReference type="ChEBI" id="CHEBI:57912"/>
        <dbReference type="ChEBI" id="CHEBI:149733"/>
    </reaction>
    <physiologicalReaction direction="left-to-right" evidence="28">
        <dbReference type="Rhea" id="RHEA:64177"/>
    </physiologicalReaction>
</comment>
<name>A0A836A6B1_SHEEP</name>
<dbReference type="InterPro" id="IPR036513">
    <property type="entry name" value="STAS_dom_sf"/>
</dbReference>
<comment type="catalytic activity">
    <reaction evidence="23">
        <text>N-(9Z-octadecenoyl)-L-asparagine + H2O = L-asparagine + (9Z)-octadecenoate</text>
        <dbReference type="Rhea" id="RHEA:64136"/>
        <dbReference type="ChEBI" id="CHEBI:15377"/>
        <dbReference type="ChEBI" id="CHEBI:30823"/>
        <dbReference type="ChEBI" id="CHEBI:58048"/>
        <dbReference type="ChEBI" id="CHEBI:149730"/>
    </reaction>
    <physiologicalReaction direction="left-to-right" evidence="23">
        <dbReference type="Rhea" id="RHEA:64137"/>
    </physiologicalReaction>
</comment>
<evidence type="ECO:0000256" key="32">
    <source>
        <dbReference type="ARBA" id="ARBA00049100"/>
    </source>
</evidence>
<dbReference type="Pfam" id="PF00916">
    <property type="entry name" value="Sulfate_transp"/>
    <property type="match status" value="1"/>
</dbReference>
<evidence type="ECO:0000256" key="16">
    <source>
        <dbReference type="ARBA" id="ARBA00047450"/>
    </source>
</evidence>
<feature type="transmembrane region" description="Helical" evidence="37">
    <location>
        <begin position="476"/>
        <end position="495"/>
    </location>
</feature>
<comment type="catalytic activity">
    <reaction evidence="29">
        <text>N-(9Z-octadecenoyl)-L-leucine + H2O = L-leucine + (9Z)-octadecenoate</text>
        <dbReference type="Rhea" id="RHEA:51360"/>
        <dbReference type="ChEBI" id="CHEBI:15377"/>
        <dbReference type="ChEBI" id="CHEBI:30823"/>
        <dbReference type="ChEBI" id="CHEBI:57427"/>
        <dbReference type="ChEBI" id="CHEBI:134035"/>
    </reaction>
    <physiologicalReaction direction="left-to-right" evidence="29">
        <dbReference type="Rhea" id="RHEA:51361"/>
    </physiologicalReaction>
    <physiologicalReaction direction="right-to-left" evidence="29">
        <dbReference type="Rhea" id="RHEA:51362"/>
    </physiologicalReaction>
</comment>
<evidence type="ECO:0000256" key="37">
    <source>
        <dbReference type="SAM" id="Phobius"/>
    </source>
</evidence>
<evidence type="ECO:0000256" key="36">
    <source>
        <dbReference type="SAM" id="MobiDB-lite"/>
    </source>
</evidence>
<evidence type="ECO:0000256" key="5">
    <source>
        <dbReference type="ARBA" id="ARBA00022448"/>
    </source>
</evidence>
<evidence type="ECO:0000256" key="17">
    <source>
        <dbReference type="ARBA" id="ARBA00047567"/>
    </source>
</evidence>
<comment type="function">
    <text evidence="15">Secreted enzyme that regulates the endogenous N-fatty acyl amino acid (NAAs) tissue and circulating levels by functioning as a bidirectional NAA synthase/hydrolase. It condenses free fatty acids and free amino acids to generate NAAs and bidirectionally catalyzes the reverse hydrolysis reaction. Some of these NAAs stimulate oxidative metabolism via mitochondrial uncoupling, increasing energy expenditure in a UPC1-independent manner. Thereby, this secreted protein may indirectly regulate whole body energy expenditure. PM20D1 circulates in tight association with both low- and high-density (LDL and HDL,respectively) lipoprotein particles.</text>
</comment>
<keyword evidence="11 37" id="KW-1133">Transmembrane helix</keyword>
<evidence type="ECO:0000256" key="15">
    <source>
        <dbReference type="ARBA" id="ARBA00046147"/>
    </source>
</evidence>
<evidence type="ECO:0000256" key="24">
    <source>
        <dbReference type="ARBA" id="ARBA00048402"/>
    </source>
</evidence>
<dbReference type="CDD" id="cd05674">
    <property type="entry name" value="M20_yscS"/>
    <property type="match status" value="1"/>
</dbReference>
<feature type="transmembrane region" description="Helical" evidence="37">
    <location>
        <begin position="313"/>
        <end position="338"/>
    </location>
</feature>
<dbReference type="GO" id="GO:0006629">
    <property type="term" value="P:lipid metabolic process"/>
    <property type="evidence" value="ECO:0007669"/>
    <property type="project" value="UniProtKB-ARBA"/>
</dbReference>
<evidence type="ECO:0000256" key="10">
    <source>
        <dbReference type="ARBA" id="ARBA00022833"/>
    </source>
</evidence>
<comment type="catalytic activity">
    <reaction evidence="33">
        <text>N-(9Z-octadecenoyl)-L-lysine + H2O = L-lysine + (9Z)-octadecenoate</text>
        <dbReference type="Rhea" id="RHEA:64192"/>
        <dbReference type="ChEBI" id="CHEBI:15377"/>
        <dbReference type="ChEBI" id="CHEBI:30823"/>
        <dbReference type="ChEBI" id="CHEBI:32551"/>
        <dbReference type="ChEBI" id="CHEBI:149731"/>
    </reaction>
    <physiologicalReaction direction="left-to-right" evidence="33">
        <dbReference type="Rhea" id="RHEA:64193"/>
    </physiologicalReaction>
</comment>
<dbReference type="CDD" id="cd07042">
    <property type="entry name" value="STAS_SulP_like_sulfate_transporter"/>
    <property type="match status" value="1"/>
</dbReference>
<evidence type="ECO:0000256" key="7">
    <source>
        <dbReference type="ARBA" id="ARBA00022692"/>
    </source>
</evidence>
<dbReference type="GO" id="GO:0043604">
    <property type="term" value="P:amide biosynthetic process"/>
    <property type="evidence" value="ECO:0007669"/>
    <property type="project" value="UniProtKB-ARBA"/>
</dbReference>
<feature type="domain" description="STAS" evidence="38">
    <location>
        <begin position="658"/>
        <end position="872"/>
    </location>
</feature>
<dbReference type="GO" id="GO:0006520">
    <property type="term" value="P:amino acid metabolic process"/>
    <property type="evidence" value="ECO:0007669"/>
    <property type="project" value="UniProtKB-ARBA"/>
</dbReference>
<dbReference type="Pfam" id="PF01546">
    <property type="entry name" value="Peptidase_M20"/>
    <property type="match status" value="1"/>
</dbReference>
<comment type="catalytic activity">
    <reaction evidence="31">
        <text>L-phenylalanine + (9Z)-octadecenoate = N-(9Z-octadecenoyl)-L-phenylalanine + H2O</text>
        <dbReference type="Rhea" id="RHEA:51300"/>
        <dbReference type="ChEBI" id="CHEBI:15377"/>
        <dbReference type="ChEBI" id="CHEBI:30823"/>
        <dbReference type="ChEBI" id="CHEBI:58095"/>
        <dbReference type="ChEBI" id="CHEBI:134020"/>
    </reaction>
    <physiologicalReaction direction="left-to-right" evidence="31">
        <dbReference type="Rhea" id="RHEA:51301"/>
    </physiologicalReaction>
    <physiologicalReaction direction="right-to-left" evidence="31">
        <dbReference type="Rhea" id="RHEA:51302"/>
    </physiologicalReaction>
</comment>
<comment type="catalytic activity">
    <reaction evidence="22">
        <text>N-(9Z-octadecenoyl)-L-methionine + H2O = (9Z)-octadecenoate + L-methionine</text>
        <dbReference type="Rhea" id="RHEA:64144"/>
        <dbReference type="ChEBI" id="CHEBI:15377"/>
        <dbReference type="ChEBI" id="CHEBI:30823"/>
        <dbReference type="ChEBI" id="CHEBI:57844"/>
        <dbReference type="ChEBI" id="CHEBI:149732"/>
    </reaction>
    <physiologicalReaction direction="left-to-right" evidence="22">
        <dbReference type="Rhea" id="RHEA:64145"/>
    </physiologicalReaction>
</comment>
<feature type="non-terminal residue" evidence="39">
    <location>
        <position position="1429"/>
    </location>
</feature>
<comment type="catalytic activity">
    <reaction evidence="19">
        <text>N-(9Z-octadecenoyl)-L-tyrosine + H2O = L-tyrosine + (9Z)-octadecenoate</text>
        <dbReference type="Rhea" id="RHEA:64184"/>
        <dbReference type="ChEBI" id="CHEBI:15377"/>
        <dbReference type="ChEBI" id="CHEBI:30823"/>
        <dbReference type="ChEBI" id="CHEBI:58315"/>
        <dbReference type="ChEBI" id="CHEBI:149734"/>
    </reaction>
    <physiologicalReaction direction="left-to-right" evidence="19">
        <dbReference type="Rhea" id="RHEA:64185"/>
    </physiologicalReaction>
</comment>
<comment type="pathway">
    <text evidence="2">Lipid metabolism; fatty acid metabolism.</text>
</comment>
<dbReference type="Gene3D" id="3.30.70.360">
    <property type="match status" value="1"/>
</dbReference>
<comment type="subcellular location">
    <subcellularLocation>
        <location evidence="1">Membrane</location>
        <topology evidence="1">Multi-pass membrane protein</topology>
    </subcellularLocation>
</comment>
<evidence type="ECO:0000256" key="25">
    <source>
        <dbReference type="ARBA" id="ARBA00048579"/>
    </source>
</evidence>
<evidence type="ECO:0000256" key="3">
    <source>
        <dbReference type="ARBA" id="ARBA00006247"/>
    </source>
</evidence>
<dbReference type="FunFam" id="3.40.630.10:FF:000027">
    <property type="entry name" value="N-fatty-acyl-amino acid synthase/hydrolase PM20D1"/>
    <property type="match status" value="1"/>
</dbReference>
<feature type="region of interest" description="Disordered" evidence="36">
    <location>
        <begin position="1"/>
        <end position="24"/>
    </location>
</feature>
<evidence type="ECO:0000256" key="11">
    <source>
        <dbReference type="ARBA" id="ARBA00022989"/>
    </source>
</evidence>
<feature type="transmembrane region" description="Helical" evidence="37">
    <location>
        <begin position="391"/>
        <end position="408"/>
    </location>
</feature>
<evidence type="ECO:0000256" key="26">
    <source>
        <dbReference type="ARBA" id="ARBA00048597"/>
    </source>
</evidence>
<dbReference type="InterPro" id="IPR011650">
    <property type="entry name" value="Peptidase_M20_dimer"/>
</dbReference>
<comment type="catalytic activity">
    <reaction evidence="20">
        <text>(5Z,8Z,11Z,14Z)-eicosatetraenoate + L-phenylalanine = N-(5Z,8Z,11Z,14Z-eicosatetraenoyl)-L-phenylalanine + H2O</text>
        <dbReference type="Rhea" id="RHEA:51312"/>
        <dbReference type="ChEBI" id="CHEBI:15377"/>
        <dbReference type="ChEBI" id="CHEBI:32395"/>
        <dbReference type="ChEBI" id="CHEBI:58095"/>
        <dbReference type="ChEBI" id="CHEBI:134022"/>
    </reaction>
    <physiologicalReaction direction="left-to-right" evidence="20">
        <dbReference type="Rhea" id="RHEA:51313"/>
    </physiologicalReaction>
    <physiologicalReaction direction="right-to-left" evidence="20">
        <dbReference type="Rhea" id="RHEA:51314"/>
    </physiologicalReaction>
</comment>
<sequence>VWAMPGPESSEFCFSTTKGPGEERTKNLLLPSVETPLFTEEYGTESTYQETLGESLISEPPSPCLANGKNNTGKVKLEETPNTATELKWEPRGHPPILHKVIPEQFRDLQKVTSDSGKDTVIARVGTSDKKTKLVNALNMSQPRPRYVVDRAAYSLTLFDDEFEKKDRTYPLGEKLCNTFRCSSAKIKTTVFGLLPILSWLPKYKIKDYIVPDILGGLSGGCIQVPQGMAFALLANLPAVNGLYSSFFPLLTYFFLGGIHQMVPGTFAVISILVGNICLQLAPESKFRVFNNATNESYVDTGAMEADRLHVSATLACLTAVIQMGLGFMQFGFVAIYLSESFIRGFMTAAGLQILISVLKYIFGLTVPSYAGPGSIVFTFIDICKNLAHTNIASLIFALISGVVLVLVKELNARYMHKIRFPIPTEMIVVVVATAISGSYKMPKKYHMQIVGEIQPGFPAPVSPVVSQWKDMLGTAFSLAIVGYVINLAMGRTLANKHGYDVDANQEMIALGCSNFFGSFFKIHVICCALSVTLAVDGAGGKSQVSSLCVSLVVMITMLVLGSYLYALPKSVLGALIAVNLKNSLKQLADPYYLWKKSKLDCCVWVVSFLSAFFLSLPYGVAVGVTFSALVVVFQTQFRNGYALAQVMDTDIYVNPKTYNRVQEIQGVKIITYCSPLYFANSEIFRQKVIAKTGVDPQKVLLAKQKHLKKQEKGRTMPTQQRKSLFMKTKTVSLQELQQDFENGSPTDPNNNQTPANGASVSYITFSPDDSTAARCEPPASAKPNDMLASVPPFVTFHTLILDMSGVSFVDLMGIKALAKLSSTYEKIGVKVFLANIHAQVYDDISHGGLFEGGCLERSHIFPSIHDAVLFAQAQAREVAPGHDFQGAPVDPELSLYEPEEDSPSYWDLEQVQTPAADWQRGRERSMARLSVCLLASLSALLLGIAAVSRSKGLRGTESQREPRIPSQFSQEQRIAMKEALKGAIQIPTVSFSPKELNTTALAEFGEYIRKVFPTVFHTSFIRHEVVGNYSHLFTIKGSDLSMQPYMLLAHIDVVPAPDKGWDVPPFSGLERDGFIYGRGTLDNKNSLMAILQALELLLIRNYIPRRSFFIALGHDEEVSGINGAQKISALLQARGVQLAFVVDEGSFILDGFLPNLKKPFAMVSVSEKGAINLMLQVNMTPGHSSAPPKETSIGILAAAVSRLEQTPMPNMFGSGPLRMALEQLANEFPFPTNIVLNNLWLFRPLVSRLMERNYVTNPMVRTTAALTMFNAGIKENVIPPVAEAIINFRIHPAQTVQEVLKLAKDIVADDRVQFHVLDAFDPLPISPSDDQALGYQLLRQTIQSVFPEVNIVAPGTCIGNTDSRHYLNLTTGIYRFNPVYLQPQSFSSIHGINEKISVEAYETQVKFIFEFIQNGDTDVEPVPHLHEL</sequence>
<evidence type="ECO:0000256" key="1">
    <source>
        <dbReference type="ARBA" id="ARBA00004141"/>
    </source>
</evidence>
<comment type="similarity">
    <text evidence="3">Belongs to the peptidase M20A family.</text>
</comment>
<evidence type="ECO:0000256" key="4">
    <source>
        <dbReference type="ARBA" id="ARBA00011913"/>
    </source>
</evidence>
<accession>A0A836A6B1</accession>
<dbReference type="SUPFAM" id="SSF55031">
    <property type="entry name" value="Bacterial exopeptidase dimerisation domain"/>
    <property type="match status" value="1"/>
</dbReference>
<feature type="transmembrane region" description="Helical" evidence="37">
    <location>
        <begin position="930"/>
        <end position="949"/>
    </location>
</feature>
<evidence type="ECO:0000256" key="6">
    <source>
        <dbReference type="ARBA" id="ARBA00022670"/>
    </source>
</evidence>
<dbReference type="GO" id="GO:0005576">
    <property type="term" value="C:extracellular region"/>
    <property type="evidence" value="ECO:0007669"/>
    <property type="project" value="UniProtKB-ARBA"/>
</dbReference>
<dbReference type="PROSITE" id="PS50801">
    <property type="entry name" value="STAS"/>
    <property type="match status" value="1"/>
</dbReference>
<keyword evidence="10" id="KW-0862">Zinc</keyword>
<dbReference type="GO" id="GO:0046872">
    <property type="term" value="F:metal ion binding"/>
    <property type="evidence" value="ECO:0007669"/>
    <property type="project" value="UniProtKB-KW"/>
</dbReference>
<evidence type="ECO:0000256" key="35">
    <source>
        <dbReference type="ARBA" id="ARBA00079007"/>
    </source>
</evidence>
<dbReference type="SUPFAM" id="SSF53187">
    <property type="entry name" value="Zn-dependent exopeptidases"/>
    <property type="match status" value="1"/>
</dbReference>
<keyword evidence="12 37" id="KW-0472">Membrane</keyword>
<comment type="catalytic activity">
    <reaction evidence="21">
        <text>N-hexadecanoyl-L-phenylalanine + H2O = hexadecanoate + L-phenylalanine</text>
        <dbReference type="Rhea" id="RHEA:64124"/>
        <dbReference type="ChEBI" id="CHEBI:7896"/>
        <dbReference type="ChEBI" id="CHEBI:15377"/>
        <dbReference type="ChEBI" id="CHEBI:58095"/>
        <dbReference type="ChEBI" id="CHEBI:149699"/>
    </reaction>
    <physiologicalReaction direction="left-to-right" evidence="21">
        <dbReference type="Rhea" id="RHEA:64125"/>
    </physiologicalReaction>
</comment>
<evidence type="ECO:0000256" key="21">
    <source>
        <dbReference type="ARBA" id="ARBA00047879"/>
    </source>
</evidence>
<evidence type="ECO:0000256" key="8">
    <source>
        <dbReference type="ARBA" id="ARBA00022723"/>
    </source>
</evidence>
<evidence type="ECO:0000256" key="9">
    <source>
        <dbReference type="ARBA" id="ARBA00022801"/>
    </source>
</evidence>
<evidence type="ECO:0000256" key="30">
    <source>
        <dbReference type="ARBA" id="ARBA00048840"/>
    </source>
</evidence>
<dbReference type="InterPro" id="IPR036264">
    <property type="entry name" value="Bact_exopeptidase_dim_dom"/>
</dbReference>
<dbReference type="InterPro" id="IPR002933">
    <property type="entry name" value="Peptidase_M20"/>
</dbReference>
<dbReference type="PANTHER" id="PTHR45962:SF1">
    <property type="entry name" value="N-FATTY-ACYL-AMINO ACID SYNTHASE_HYDROLASE PM20D1"/>
    <property type="match status" value="1"/>
</dbReference>
<keyword evidence="5" id="KW-0813">Transport</keyword>
<dbReference type="InterPro" id="IPR011547">
    <property type="entry name" value="SLC26A/SulP_dom"/>
</dbReference>
<dbReference type="Gene3D" id="3.30.750.24">
    <property type="entry name" value="STAS domain"/>
    <property type="match status" value="1"/>
</dbReference>
<feature type="transmembrane region" description="Helical" evidence="37">
    <location>
        <begin position="350"/>
        <end position="371"/>
    </location>
</feature>
<dbReference type="GO" id="GO:0043605">
    <property type="term" value="P:amide catabolic process"/>
    <property type="evidence" value="ECO:0007669"/>
    <property type="project" value="TreeGrafter"/>
</dbReference>
<dbReference type="GO" id="GO:1990845">
    <property type="term" value="P:adaptive thermogenesis"/>
    <property type="evidence" value="ECO:0007669"/>
    <property type="project" value="UniProtKB-ARBA"/>
</dbReference>
<evidence type="ECO:0000256" key="14">
    <source>
        <dbReference type="ARBA" id="ARBA00034807"/>
    </source>
</evidence>
<keyword evidence="9" id="KW-0378">Hydrolase</keyword>
<keyword evidence="6" id="KW-0645">Protease</keyword>
<dbReference type="Pfam" id="PF07687">
    <property type="entry name" value="M20_dimer"/>
    <property type="match status" value="1"/>
</dbReference>
<evidence type="ECO:0000256" key="22">
    <source>
        <dbReference type="ARBA" id="ARBA00048145"/>
    </source>
</evidence>
<dbReference type="GO" id="GO:0055085">
    <property type="term" value="P:transmembrane transport"/>
    <property type="evidence" value="ECO:0007669"/>
    <property type="project" value="InterPro"/>
</dbReference>
<feature type="transmembrane region" description="Helical" evidence="37">
    <location>
        <begin position="263"/>
        <end position="282"/>
    </location>
</feature>
<evidence type="ECO:0000256" key="18">
    <source>
        <dbReference type="ARBA" id="ARBA00047723"/>
    </source>
</evidence>
<dbReference type="Proteomes" id="UP000664991">
    <property type="component" value="Unassembled WGS sequence"/>
</dbReference>
<dbReference type="EMBL" id="JAEMGP010000012">
    <property type="protein sequence ID" value="KAG5202119.1"/>
    <property type="molecule type" value="Genomic_DNA"/>
</dbReference>
<dbReference type="GO" id="GO:0016020">
    <property type="term" value="C:membrane"/>
    <property type="evidence" value="ECO:0007669"/>
    <property type="project" value="UniProtKB-SubCell"/>
</dbReference>
<dbReference type="GO" id="GO:0006508">
    <property type="term" value="P:proteolysis"/>
    <property type="evidence" value="ECO:0007669"/>
    <property type="project" value="UniProtKB-KW"/>
</dbReference>
<feature type="transmembrane region" description="Helical" evidence="37">
    <location>
        <begin position="604"/>
        <end position="634"/>
    </location>
</feature>
<dbReference type="GO" id="GO:0008233">
    <property type="term" value="F:peptidase activity"/>
    <property type="evidence" value="ECO:0007669"/>
    <property type="project" value="UniProtKB-KW"/>
</dbReference>
<comment type="pathway">
    <text evidence="13">Amino-acid metabolism.</text>
</comment>
<evidence type="ECO:0000256" key="13">
    <source>
        <dbReference type="ARBA" id="ARBA00034698"/>
    </source>
</evidence>
<evidence type="ECO:0000256" key="33">
    <source>
        <dbReference type="ARBA" id="ARBA00049457"/>
    </source>
</evidence>
<dbReference type="GO" id="GO:0004046">
    <property type="term" value="F:aminoacylase activity"/>
    <property type="evidence" value="ECO:0007669"/>
    <property type="project" value="UniProtKB-EC"/>
</dbReference>
<evidence type="ECO:0000256" key="27">
    <source>
        <dbReference type="ARBA" id="ARBA00048729"/>
    </source>
</evidence>
<evidence type="ECO:0000256" key="28">
    <source>
        <dbReference type="ARBA" id="ARBA00048822"/>
    </source>
</evidence>
<gene>
    <name evidence="39" type="ORF">JEQ12_003509</name>
</gene>
<evidence type="ECO:0000313" key="40">
    <source>
        <dbReference type="Proteomes" id="UP000664991"/>
    </source>
</evidence>
<dbReference type="InterPro" id="IPR002645">
    <property type="entry name" value="STAS_dom"/>
</dbReference>
<comment type="catalytic activity">
    <reaction evidence="32">
        <text>N-(5Z,8Z,11Z,14Z-eicosatetraenoyl)-L-serine + H2O = (5Z,8Z,11Z,14Z)-eicosatetraenoate + L-serine</text>
        <dbReference type="Rhea" id="RHEA:64116"/>
        <dbReference type="ChEBI" id="CHEBI:15377"/>
        <dbReference type="ChEBI" id="CHEBI:32395"/>
        <dbReference type="ChEBI" id="CHEBI:33384"/>
        <dbReference type="ChEBI" id="CHEBI:149697"/>
    </reaction>
    <physiologicalReaction direction="left-to-right" evidence="32">
        <dbReference type="Rhea" id="RHEA:64117"/>
    </physiologicalReaction>
    <physiologicalReaction direction="right-to-left" evidence="32">
        <dbReference type="Rhea" id="RHEA:64118"/>
    </physiologicalReaction>
</comment>
<keyword evidence="8" id="KW-0479">Metal-binding</keyword>
<evidence type="ECO:0000259" key="38">
    <source>
        <dbReference type="PROSITE" id="PS50801"/>
    </source>
</evidence>
<dbReference type="Gene3D" id="3.40.630.10">
    <property type="entry name" value="Zn peptidases"/>
    <property type="match status" value="1"/>
</dbReference>
<evidence type="ECO:0000256" key="2">
    <source>
        <dbReference type="ARBA" id="ARBA00004872"/>
    </source>
</evidence>
<comment type="catalytic activity">
    <reaction evidence="18">
        <text>N-octadecanoyl-L-phenylalanine + H2O = octadecanoate + L-phenylalanine</text>
        <dbReference type="Rhea" id="RHEA:64128"/>
        <dbReference type="ChEBI" id="CHEBI:15377"/>
        <dbReference type="ChEBI" id="CHEBI:25629"/>
        <dbReference type="ChEBI" id="CHEBI:58095"/>
        <dbReference type="ChEBI" id="CHEBI:149700"/>
    </reaction>
    <physiologicalReaction direction="left-to-right" evidence="18">
        <dbReference type="Rhea" id="RHEA:64129"/>
    </physiologicalReaction>
</comment>
<dbReference type="InterPro" id="IPR047177">
    <property type="entry name" value="Pept_M20A"/>
</dbReference>
<dbReference type="Pfam" id="PF01740">
    <property type="entry name" value="STAS"/>
    <property type="match status" value="1"/>
</dbReference>
<proteinExistence type="inferred from homology"/>
<feature type="transmembrane region" description="Helical" evidence="37">
    <location>
        <begin position="515"/>
        <end position="536"/>
    </location>
</feature>
<evidence type="ECO:0000256" key="20">
    <source>
        <dbReference type="ARBA" id="ARBA00047874"/>
    </source>
</evidence>
<feature type="transmembrane region" description="Helical" evidence="37">
    <location>
        <begin position="548"/>
        <end position="567"/>
    </location>
</feature>
<dbReference type="PANTHER" id="PTHR45962">
    <property type="entry name" value="N-FATTY-ACYL-AMINO ACID SYNTHASE/HYDROLASE PM20D1"/>
    <property type="match status" value="1"/>
</dbReference>
<keyword evidence="7 37" id="KW-0812">Transmembrane</keyword>
<comment type="catalytic activity">
    <reaction evidence="25">
        <text>an N-acyl-L-amino acid + H2O = an L-alpha-amino acid + a carboxylate</text>
        <dbReference type="Rhea" id="RHEA:15565"/>
        <dbReference type="ChEBI" id="CHEBI:15377"/>
        <dbReference type="ChEBI" id="CHEBI:29067"/>
        <dbReference type="ChEBI" id="CHEBI:59869"/>
        <dbReference type="ChEBI" id="CHEBI:59874"/>
        <dbReference type="EC" id="3.5.1.14"/>
    </reaction>
    <physiologicalReaction direction="left-to-right" evidence="25">
        <dbReference type="Rhea" id="RHEA:15566"/>
    </physiologicalReaction>
    <physiologicalReaction direction="right-to-left" evidence="25">
        <dbReference type="Rhea" id="RHEA:15567"/>
    </physiologicalReaction>
</comment>
<dbReference type="Gene3D" id="1.10.150.900">
    <property type="match status" value="1"/>
</dbReference>
<protein>
    <recommendedName>
        <fullName evidence="34">N-fatty-acyl-amino acid synthase/hydrolase PM20D1</fullName>
        <ecNumber evidence="14">3.5.1.114</ecNumber>
        <ecNumber evidence="4">3.5.1.14</ecNumber>
    </recommendedName>
    <alternativeName>
        <fullName evidence="35">Peptidase M20 domain-containing protein 1</fullName>
    </alternativeName>
</protein>
<evidence type="ECO:0000256" key="31">
    <source>
        <dbReference type="ARBA" id="ARBA00048879"/>
    </source>
</evidence>
<comment type="catalytic activity">
    <reaction evidence="27">
        <text>N-(9Z-octadecenoyl)-L-glutamine + H2O = L-glutamine + (9Z)-octadecenoate</text>
        <dbReference type="Rhea" id="RHEA:51356"/>
        <dbReference type="ChEBI" id="CHEBI:15377"/>
        <dbReference type="ChEBI" id="CHEBI:30823"/>
        <dbReference type="ChEBI" id="CHEBI:58359"/>
        <dbReference type="ChEBI" id="CHEBI:134033"/>
    </reaction>
    <physiologicalReaction direction="left-to-right" evidence="27">
        <dbReference type="Rhea" id="RHEA:51357"/>
    </physiologicalReaction>
</comment>
<comment type="catalytic activity">
    <reaction evidence="26">
        <text>N-(9Z-octadecenoyl)-L-serine + H2O = L-serine + (9Z)-octadecenoate</text>
        <dbReference type="Rhea" id="RHEA:51352"/>
        <dbReference type="ChEBI" id="CHEBI:15377"/>
        <dbReference type="ChEBI" id="CHEBI:30823"/>
        <dbReference type="ChEBI" id="CHEBI:33384"/>
        <dbReference type="ChEBI" id="CHEBI:134031"/>
    </reaction>
    <physiologicalReaction direction="left-to-right" evidence="26">
        <dbReference type="Rhea" id="RHEA:51353"/>
    </physiologicalReaction>
</comment>
<comment type="catalytic activity">
    <reaction evidence="16">
        <text>(9Z)-octadecenoate + glycine = N-(9Z-octadecenoyl)glycine + H2O</text>
        <dbReference type="Rhea" id="RHEA:51316"/>
        <dbReference type="ChEBI" id="CHEBI:15377"/>
        <dbReference type="ChEBI" id="CHEBI:30823"/>
        <dbReference type="ChEBI" id="CHEBI:57305"/>
        <dbReference type="ChEBI" id="CHEBI:133992"/>
    </reaction>
    <physiologicalReaction direction="right-to-left" evidence="16">
        <dbReference type="Rhea" id="RHEA:51318"/>
    </physiologicalReaction>
</comment>
<dbReference type="SUPFAM" id="SSF52091">
    <property type="entry name" value="SpoIIaa-like"/>
    <property type="match status" value="1"/>
</dbReference>
<dbReference type="EC" id="3.5.1.14" evidence="4"/>
<evidence type="ECO:0000313" key="39">
    <source>
        <dbReference type="EMBL" id="KAG5202119.1"/>
    </source>
</evidence>
<comment type="caution">
    <text evidence="39">The sequence shown here is derived from an EMBL/GenBank/DDBJ whole genome shotgun (WGS) entry which is preliminary data.</text>
</comment>
<evidence type="ECO:0000256" key="19">
    <source>
        <dbReference type="ARBA" id="ARBA00047866"/>
    </source>
</evidence>
<evidence type="ECO:0000256" key="23">
    <source>
        <dbReference type="ARBA" id="ARBA00048380"/>
    </source>
</evidence>
<evidence type="ECO:0000256" key="29">
    <source>
        <dbReference type="ARBA" id="ARBA00048827"/>
    </source>
</evidence>
<dbReference type="EC" id="3.5.1.114" evidence="14"/>
<evidence type="ECO:0000256" key="34">
    <source>
        <dbReference type="ARBA" id="ARBA00069960"/>
    </source>
</evidence>